<dbReference type="EMBL" id="BAAAHH010000060">
    <property type="protein sequence ID" value="GAA0968877.1"/>
    <property type="molecule type" value="Genomic_DNA"/>
</dbReference>
<keyword evidence="2" id="KW-1185">Reference proteome</keyword>
<organism evidence="1 2">
    <name type="scientific">Actinocorallia libanotica</name>
    <dbReference type="NCBI Taxonomy" id="46162"/>
    <lineage>
        <taxon>Bacteria</taxon>
        <taxon>Bacillati</taxon>
        <taxon>Actinomycetota</taxon>
        <taxon>Actinomycetes</taxon>
        <taxon>Streptosporangiales</taxon>
        <taxon>Thermomonosporaceae</taxon>
        <taxon>Actinocorallia</taxon>
    </lineage>
</organism>
<evidence type="ECO:0000313" key="2">
    <source>
        <dbReference type="Proteomes" id="UP001500665"/>
    </source>
</evidence>
<proteinExistence type="predicted"/>
<protein>
    <submittedName>
        <fullName evidence="1">Uncharacterized protein</fullName>
    </submittedName>
</protein>
<dbReference type="RefSeq" id="WP_344247294.1">
    <property type="nucleotide sequence ID" value="NZ_BAAAHH010000060.1"/>
</dbReference>
<accession>A0ABP4CKI6</accession>
<reference evidence="2" key="1">
    <citation type="journal article" date="2019" name="Int. J. Syst. Evol. Microbiol.">
        <title>The Global Catalogue of Microorganisms (GCM) 10K type strain sequencing project: providing services to taxonomists for standard genome sequencing and annotation.</title>
        <authorList>
            <consortium name="The Broad Institute Genomics Platform"/>
            <consortium name="The Broad Institute Genome Sequencing Center for Infectious Disease"/>
            <person name="Wu L."/>
            <person name="Ma J."/>
        </authorList>
    </citation>
    <scope>NUCLEOTIDE SEQUENCE [LARGE SCALE GENOMIC DNA]</scope>
    <source>
        <strain evidence="2">JCM 10696</strain>
    </source>
</reference>
<name>A0ABP4CKI6_9ACTN</name>
<sequence length="59" mass="6474">MASREEIKNGIDFAERRAAHYQQIADDGGNEQWGAERAQQEATSFAAHAASLQARLTAK</sequence>
<comment type="caution">
    <text evidence="1">The sequence shown here is derived from an EMBL/GenBank/DDBJ whole genome shotgun (WGS) entry which is preliminary data.</text>
</comment>
<dbReference type="Proteomes" id="UP001500665">
    <property type="component" value="Unassembled WGS sequence"/>
</dbReference>
<evidence type="ECO:0000313" key="1">
    <source>
        <dbReference type="EMBL" id="GAA0968877.1"/>
    </source>
</evidence>
<gene>
    <name evidence="1" type="ORF">GCM10009550_74940</name>
</gene>